<dbReference type="PANTHER" id="PTHR33680">
    <property type="entry name" value="OS07G0190500 PROTEIN"/>
    <property type="match status" value="1"/>
</dbReference>
<evidence type="ECO:0000313" key="7">
    <source>
        <dbReference type="Proteomes" id="UP000015106"/>
    </source>
</evidence>
<proteinExistence type="predicted"/>
<evidence type="ECO:0000256" key="1">
    <source>
        <dbReference type="ARBA" id="ARBA00022723"/>
    </source>
</evidence>
<organism evidence="6 7">
    <name type="scientific">Triticum urartu</name>
    <name type="common">Red wild einkorn</name>
    <name type="synonym">Crithodium urartu</name>
    <dbReference type="NCBI Taxonomy" id="4572"/>
    <lineage>
        <taxon>Eukaryota</taxon>
        <taxon>Viridiplantae</taxon>
        <taxon>Streptophyta</taxon>
        <taxon>Embryophyta</taxon>
        <taxon>Tracheophyta</taxon>
        <taxon>Spermatophyta</taxon>
        <taxon>Magnoliopsida</taxon>
        <taxon>Liliopsida</taxon>
        <taxon>Poales</taxon>
        <taxon>Poaceae</taxon>
        <taxon>BOP clade</taxon>
        <taxon>Pooideae</taxon>
        <taxon>Triticodae</taxon>
        <taxon>Triticeae</taxon>
        <taxon>Triticinae</taxon>
        <taxon>Triticum</taxon>
    </lineage>
</organism>
<accession>A0A8R7TT94</accession>
<name>A0A8R7TT94_TRIUA</name>
<evidence type="ECO:0000259" key="5">
    <source>
        <dbReference type="PROSITE" id="PS51999"/>
    </source>
</evidence>
<feature type="domain" description="GRF-type" evidence="5">
    <location>
        <begin position="18"/>
        <end position="62"/>
    </location>
</feature>
<keyword evidence="3" id="KW-0862">Zinc</keyword>
<dbReference type="GO" id="GO:0008270">
    <property type="term" value="F:zinc ion binding"/>
    <property type="evidence" value="ECO:0007669"/>
    <property type="project" value="UniProtKB-KW"/>
</dbReference>
<reference evidence="6" key="3">
    <citation type="submission" date="2022-06" db="UniProtKB">
        <authorList>
            <consortium name="EnsemblPlants"/>
        </authorList>
    </citation>
    <scope>IDENTIFICATION</scope>
</reference>
<protein>
    <recommendedName>
        <fullName evidence="5">GRF-type domain-containing protein</fullName>
    </recommendedName>
</protein>
<dbReference type="InterPro" id="IPR010666">
    <property type="entry name" value="Znf_GRF"/>
</dbReference>
<evidence type="ECO:0000256" key="3">
    <source>
        <dbReference type="ARBA" id="ARBA00022833"/>
    </source>
</evidence>
<keyword evidence="1" id="KW-0479">Metal-binding</keyword>
<dbReference type="Proteomes" id="UP000015106">
    <property type="component" value="Chromosome 3"/>
</dbReference>
<dbReference type="Gramene" id="TuG1812G0300001982.01.T01">
    <property type="protein sequence ID" value="TuG1812G0300001982.01.T01"/>
    <property type="gene ID" value="TuG1812G0300001982.01"/>
</dbReference>
<dbReference type="PANTHER" id="PTHR33680:SF7">
    <property type="entry name" value="OS02G0474200 PROTEIN"/>
    <property type="match status" value="1"/>
</dbReference>
<reference evidence="7" key="1">
    <citation type="journal article" date="2013" name="Nature">
        <title>Draft genome of the wheat A-genome progenitor Triticum urartu.</title>
        <authorList>
            <person name="Ling H.Q."/>
            <person name="Zhao S."/>
            <person name="Liu D."/>
            <person name="Wang J."/>
            <person name="Sun H."/>
            <person name="Zhang C."/>
            <person name="Fan H."/>
            <person name="Li D."/>
            <person name="Dong L."/>
            <person name="Tao Y."/>
            <person name="Gao C."/>
            <person name="Wu H."/>
            <person name="Li Y."/>
            <person name="Cui Y."/>
            <person name="Guo X."/>
            <person name="Zheng S."/>
            <person name="Wang B."/>
            <person name="Yu K."/>
            <person name="Liang Q."/>
            <person name="Yang W."/>
            <person name="Lou X."/>
            <person name="Chen J."/>
            <person name="Feng M."/>
            <person name="Jian J."/>
            <person name="Zhang X."/>
            <person name="Luo G."/>
            <person name="Jiang Y."/>
            <person name="Liu J."/>
            <person name="Wang Z."/>
            <person name="Sha Y."/>
            <person name="Zhang B."/>
            <person name="Wu H."/>
            <person name="Tang D."/>
            <person name="Shen Q."/>
            <person name="Xue P."/>
            <person name="Zou S."/>
            <person name="Wang X."/>
            <person name="Liu X."/>
            <person name="Wang F."/>
            <person name="Yang Y."/>
            <person name="An X."/>
            <person name="Dong Z."/>
            <person name="Zhang K."/>
            <person name="Zhang X."/>
            <person name="Luo M.C."/>
            <person name="Dvorak J."/>
            <person name="Tong Y."/>
            <person name="Wang J."/>
            <person name="Yang H."/>
            <person name="Li Z."/>
            <person name="Wang D."/>
            <person name="Zhang A."/>
            <person name="Wang J."/>
        </authorList>
    </citation>
    <scope>NUCLEOTIDE SEQUENCE</scope>
    <source>
        <strain evidence="7">cv. G1812</strain>
    </source>
</reference>
<dbReference type="AlphaFoldDB" id="A0A8R7TT94"/>
<keyword evidence="7" id="KW-1185">Reference proteome</keyword>
<evidence type="ECO:0000256" key="2">
    <source>
        <dbReference type="ARBA" id="ARBA00022771"/>
    </source>
</evidence>
<dbReference type="PROSITE" id="PS51999">
    <property type="entry name" value="ZF_GRF"/>
    <property type="match status" value="1"/>
</dbReference>
<keyword evidence="2 4" id="KW-0863">Zinc-finger</keyword>
<evidence type="ECO:0000256" key="4">
    <source>
        <dbReference type="PROSITE-ProRule" id="PRU01343"/>
    </source>
</evidence>
<sequence>MANLNQGADPAALPILPCLDYGRNVVAYVARCGQSAGERFYKCRNHNPSGGGCNFYKWQQAYADHLASPCPAAPPLAQIEPG</sequence>
<reference evidence="6" key="2">
    <citation type="submission" date="2018-03" db="EMBL/GenBank/DDBJ databases">
        <title>The Triticum urartu genome reveals the dynamic nature of wheat genome evolution.</title>
        <authorList>
            <person name="Ling H."/>
            <person name="Ma B."/>
            <person name="Shi X."/>
            <person name="Liu H."/>
            <person name="Dong L."/>
            <person name="Sun H."/>
            <person name="Cao Y."/>
            <person name="Gao Q."/>
            <person name="Zheng S."/>
            <person name="Li Y."/>
            <person name="Yu Y."/>
            <person name="Du H."/>
            <person name="Qi M."/>
            <person name="Li Y."/>
            <person name="Yu H."/>
            <person name="Cui Y."/>
            <person name="Wang N."/>
            <person name="Chen C."/>
            <person name="Wu H."/>
            <person name="Zhao Y."/>
            <person name="Zhang J."/>
            <person name="Li Y."/>
            <person name="Zhou W."/>
            <person name="Zhang B."/>
            <person name="Hu W."/>
            <person name="Eijk M."/>
            <person name="Tang J."/>
            <person name="Witsenboer H."/>
            <person name="Zhao S."/>
            <person name="Li Z."/>
            <person name="Zhang A."/>
            <person name="Wang D."/>
            <person name="Liang C."/>
        </authorList>
    </citation>
    <scope>NUCLEOTIDE SEQUENCE [LARGE SCALE GENOMIC DNA]</scope>
    <source>
        <strain evidence="6">cv. G1812</strain>
    </source>
</reference>
<evidence type="ECO:0000313" key="6">
    <source>
        <dbReference type="EnsemblPlants" id="TuG1812G0300001982.01.T01"/>
    </source>
</evidence>
<dbReference type="EnsemblPlants" id="TuG1812G0300001982.01.T01">
    <property type="protein sequence ID" value="TuG1812G0300001982.01.T01"/>
    <property type="gene ID" value="TuG1812G0300001982.01"/>
</dbReference>